<feature type="transmembrane region" description="Helical" evidence="5">
    <location>
        <begin position="188"/>
        <end position="206"/>
    </location>
</feature>
<feature type="transmembrane region" description="Helical" evidence="5">
    <location>
        <begin position="371"/>
        <end position="401"/>
    </location>
</feature>
<feature type="transmembrane region" description="Helical" evidence="5">
    <location>
        <begin position="69"/>
        <end position="90"/>
    </location>
</feature>
<dbReference type="Pfam" id="PF00528">
    <property type="entry name" value="BPD_transp_1"/>
    <property type="match status" value="2"/>
</dbReference>
<feature type="transmembrane region" description="Helical" evidence="5">
    <location>
        <begin position="413"/>
        <end position="433"/>
    </location>
</feature>
<feature type="domain" description="ABC transmembrane type-1" evidence="6">
    <location>
        <begin position="378"/>
        <end position="564"/>
    </location>
</feature>
<feature type="transmembrane region" description="Helical" evidence="5">
    <location>
        <begin position="546"/>
        <end position="565"/>
    </location>
</feature>
<feature type="transmembrane region" description="Helical" evidence="5">
    <location>
        <begin position="239"/>
        <end position="259"/>
    </location>
</feature>
<comment type="similarity">
    <text evidence="5">Belongs to the binding-protein-dependent transport system permease family.</text>
</comment>
<evidence type="ECO:0000313" key="7">
    <source>
        <dbReference type="EMBL" id="WOB45731.1"/>
    </source>
</evidence>
<feature type="domain" description="ABC transmembrane type-1" evidence="6">
    <location>
        <begin position="64"/>
        <end position="255"/>
    </location>
</feature>
<evidence type="ECO:0000256" key="4">
    <source>
        <dbReference type="ARBA" id="ARBA00023136"/>
    </source>
</evidence>
<dbReference type="AlphaFoldDB" id="A0AA97BEJ3"/>
<comment type="subcellular location">
    <subcellularLocation>
        <location evidence="5">Cell membrane</location>
        <topology evidence="5">Multi-pass membrane protein</topology>
    </subcellularLocation>
    <subcellularLocation>
        <location evidence="1">Membrane</location>
        <topology evidence="1">Multi-pass membrane protein</topology>
    </subcellularLocation>
</comment>
<evidence type="ECO:0000256" key="5">
    <source>
        <dbReference type="RuleBase" id="RU363032"/>
    </source>
</evidence>
<dbReference type="KEGG" id="tog:HNI00_10300"/>
<dbReference type="RefSeq" id="WP_420156345.1">
    <property type="nucleotide sequence ID" value="NZ_CP053540.1"/>
</dbReference>
<feature type="transmembrane region" description="Helical" evidence="5">
    <location>
        <begin position="488"/>
        <end position="509"/>
    </location>
</feature>
<proteinExistence type="inferred from homology"/>
<dbReference type="PANTHER" id="PTHR42744:SF1">
    <property type="entry name" value="BINDING-PROTEIN-DEPENDENT TRANSPORT SYSTEMS INNER MEMBRANE COMPONENT"/>
    <property type="match status" value="1"/>
</dbReference>
<evidence type="ECO:0000259" key="6">
    <source>
        <dbReference type="PROSITE" id="PS50928"/>
    </source>
</evidence>
<dbReference type="PROSITE" id="PS50928">
    <property type="entry name" value="ABC_TM1"/>
    <property type="match status" value="2"/>
</dbReference>
<keyword evidence="2 5" id="KW-0812">Transmembrane</keyword>
<dbReference type="PANTHER" id="PTHR42744">
    <property type="entry name" value="BINDING-PROTEIN-DEPENDENT TRANSPORT SYSTEMS INNER MEMBRANE COMPONENT"/>
    <property type="match status" value="1"/>
</dbReference>
<dbReference type="EMBL" id="CP053540">
    <property type="protein sequence ID" value="WOB45731.1"/>
    <property type="molecule type" value="Genomic_DNA"/>
</dbReference>
<feature type="transmembrane region" description="Helical" evidence="5">
    <location>
        <begin position="445"/>
        <end position="467"/>
    </location>
</feature>
<evidence type="ECO:0000256" key="3">
    <source>
        <dbReference type="ARBA" id="ARBA00022989"/>
    </source>
</evidence>
<keyword evidence="3 5" id="KW-1133">Transmembrane helix</keyword>
<dbReference type="Gene3D" id="1.10.3720.10">
    <property type="entry name" value="MetI-like"/>
    <property type="match status" value="2"/>
</dbReference>
<dbReference type="CDD" id="cd06261">
    <property type="entry name" value="TM_PBP2"/>
    <property type="match status" value="2"/>
</dbReference>
<organism evidence="7">
    <name type="scientific">Thermoleptolyngbya oregonensis NK1-22</name>
    <dbReference type="NCBI Taxonomy" id="2547457"/>
    <lineage>
        <taxon>Bacteria</taxon>
        <taxon>Bacillati</taxon>
        <taxon>Cyanobacteriota</taxon>
        <taxon>Cyanophyceae</taxon>
        <taxon>Oculatellales</taxon>
        <taxon>Oculatellaceae</taxon>
        <taxon>Thermoleptolyngbya</taxon>
    </lineage>
</organism>
<evidence type="ECO:0000256" key="2">
    <source>
        <dbReference type="ARBA" id="ARBA00022692"/>
    </source>
</evidence>
<dbReference type="SUPFAM" id="SSF161098">
    <property type="entry name" value="MetI-like"/>
    <property type="match status" value="2"/>
</dbReference>
<keyword evidence="4 5" id="KW-0472">Membrane</keyword>
<dbReference type="InterPro" id="IPR000515">
    <property type="entry name" value="MetI-like"/>
</dbReference>
<name>A0AA97BEJ3_9CYAN</name>
<dbReference type="GO" id="GO:0005886">
    <property type="term" value="C:plasma membrane"/>
    <property type="evidence" value="ECO:0007669"/>
    <property type="project" value="UniProtKB-SubCell"/>
</dbReference>
<dbReference type="InterPro" id="IPR035906">
    <property type="entry name" value="MetI-like_sf"/>
</dbReference>
<sequence length="578" mass="64134">MRTFPTPEALKRFPFGLADIAVILGTIALLALIGRLGADMMVRFAPPEVSPEIDLDPRNLPYYAGRSTLRMFIALGFSTLFTLIYGYIAARSRRAERIMIPLLDILQSVPVLGFLSITVTGFIALFPGSLLGLEAASIFAIFTSQVWNMTFSFYQSLRTVPQELMEAARLYRLSGWQRFTQLEVPSSMIGLVWNAMMSFGGGWFFVAASEAISVLNQEYTLPGIGSYVEKAIAQENLSALGWAILTIAIVIMLVDQLFWRPIVVWSDKFRLEQSAAAAPPTSWVYDLLQAARIPRTLGRLLRPLGESTKRLLSALTPPRTTYRASDGSGEPGEKGDRLFNIILLLIIGAIIAWMLHFIFRTVGPAEVLKTFWLGLLTLLRVMVLMVIATLIWTPIGVAIGFNPKLARLLQPVVQFLASFPANFIFPFATLFFIRTNISIEWGSILLMALGAQWYILFNSIAGAQTIPTDLREMADNMGLRGWQRWKKVIIPGIFSAWVTGGVTASGGAWNASIVSEIVSWGANTLTATGLGTYITEATTAGDWPRITLGIAMMSLFVVGFNRLFWRRLYELAETKYHL</sequence>
<feature type="transmembrane region" description="Helical" evidence="5">
    <location>
        <begin position="338"/>
        <end position="359"/>
    </location>
</feature>
<feature type="transmembrane region" description="Helical" evidence="5">
    <location>
        <begin position="12"/>
        <end position="33"/>
    </location>
</feature>
<accession>A0AA97BEJ3</accession>
<dbReference type="GO" id="GO:0055085">
    <property type="term" value="P:transmembrane transport"/>
    <property type="evidence" value="ECO:0007669"/>
    <property type="project" value="InterPro"/>
</dbReference>
<protein>
    <submittedName>
        <fullName evidence="7">ABC transporter permease subunit</fullName>
    </submittedName>
</protein>
<reference evidence="7" key="1">
    <citation type="submission" date="2020-05" db="EMBL/GenBank/DDBJ databases">
        <authorList>
            <person name="Zhu T."/>
            <person name="Keshari N."/>
            <person name="Lu X."/>
        </authorList>
    </citation>
    <scope>NUCLEOTIDE SEQUENCE</scope>
    <source>
        <strain evidence="7">NK1-22</strain>
    </source>
</reference>
<feature type="transmembrane region" description="Helical" evidence="5">
    <location>
        <begin position="102"/>
        <end position="124"/>
    </location>
</feature>
<keyword evidence="5" id="KW-0813">Transport</keyword>
<evidence type="ECO:0000256" key="1">
    <source>
        <dbReference type="ARBA" id="ARBA00004141"/>
    </source>
</evidence>
<gene>
    <name evidence="7" type="ORF">HNI00_10300</name>
</gene>